<comment type="caution">
    <text evidence="8">The sequence shown here is derived from an EMBL/GenBank/DDBJ whole genome shotgun (WGS) entry which is preliminary data.</text>
</comment>
<evidence type="ECO:0000313" key="9">
    <source>
        <dbReference type="Proteomes" id="UP001208570"/>
    </source>
</evidence>
<evidence type="ECO:0000256" key="1">
    <source>
        <dbReference type="ARBA" id="ARBA00022536"/>
    </source>
</evidence>
<dbReference type="InterPro" id="IPR031148">
    <property type="entry name" value="Plexin"/>
</dbReference>
<dbReference type="PROSITE" id="PS00022">
    <property type="entry name" value="EGF_1"/>
    <property type="match status" value="1"/>
</dbReference>
<sequence>MDTHLTISVSLATVLTAVLAASTTSGSTFPTPTTTQIAVYAETTISSTTEEYDYRLSTSEITTEAINQGTTTTITTIEYTTDEYDYRLSTFETTTEAINQGTTTTITPIEYTTDDFDQCEPNPCHNGAVCESQSSDFLCRCLEGYRGRTCNQKVPLPPRVMRREVEIFPEQGPEAGGTNLTILLKSGIKEVHSVFLSLPQHEECSIIERTEKSLIARTPPYVANTKADLLLLITVNADKIIWNTGYTFSYKPNPGITNIQPNTTLVGGGTKLTVSGTSIDSVAHPMISFGVMHCFTIDQQAKFLEHCKVEGSDKMFCLTPNVTVCNATKSTCSGCNPNPSMLNHTSSENIKLLLSILGFILDGDTNYGNLSEHADLPSQLEAYNPPVLQNVESTMQYQKGVPLEIKVKIGNYNYDYGYMWYPWWLNKTIIIPAAVVGGLFVIVLLPALVIVKARQRKPKSDSQLDSAIVLPPVMTEDIEVPIEGNDVILSRKSARNRQTMDFPSYINVDREEAMEMK</sequence>
<dbReference type="Gene3D" id="2.10.25.10">
    <property type="entry name" value="Laminin"/>
    <property type="match status" value="1"/>
</dbReference>
<dbReference type="CDD" id="cd12087">
    <property type="entry name" value="TM_EGFR-like"/>
    <property type="match status" value="1"/>
</dbReference>
<evidence type="ECO:0000259" key="7">
    <source>
        <dbReference type="PROSITE" id="PS50026"/>
    </source>
</evidence>
<dbReference type="Proteomes" id="UP001208570">
    <property type="component" value="Unassembled WGS sequence"/>
</dbReference>
<dbReference type="CDD" id="cd00054">
    <property type="entry name" value="EGF_CA"/>
    <property type="match status" value="1"/>
</dbReference>
<dbReference type="InterPro" id="IPR001881">
    <property type="entry name" value="EGF-like_Ca-bd_dom"/>
</dbReference>
<evidence type="ECO:0000256" key="3">
    <source>
        <dbReference type="ARBA" id="ARBA00023157"/>
    </source>
</evidence>
<evidence type="ECO:0000256" key="2">
    <source>
        <dbReference type="ARBA" id="ARBA00022737"/>
    </source>
</evidence>
<evidence type="ECO:0000256" key="4">
    <source>
        <dbReference type="PROSITE-ProRule" id="PRU00076"/>
    </source>
</evidence>
<evidence type="ECO:0000313" key="8">
    <source>
        <dbReference type="EMBL" id="KAK2149838.1"/>
    </source>
</evidence>
<keyword evidence="9" id="KW-1185">Reference proteome</keyword>
<dbReference type="FunFam" id="2.10.25.10:FF:000095">
    <property type="entry name" value="Notch, isoform B"/>
    <property type="match status" value="1"/>
</dbReference>
<reference evidence="8" key="1">
    <citation type="journal article" date="2023" name="Mol. Biol. Evol.">
        <title>Third-Generation Sequencing Reveals the Adaptive Role of the Epigenome in Three Deep-Sea Polychaetes.</title>
        <authorList>
            <person name="Perez M."/>
            <person name="Aroh O."/>
            <person name="Sun Y."/>
            <person name="Lan Y."/>
            <person name="Juniper S.K."/>
            <person name="Young C.R."/>
            <person name="Angers B."/>
            <person name="Qian P.Y."/>
        </authorList>
    </citation>
    <scope>NUCLEOTIDE SEQUENCE</scope>
    <source>
        <strain evidence="8">P08H-3</strain>
    </source>
</reference>
<dbReference type="SUPFAM" id="SSF81296">
    <property type="entry name" value="E set domains"/>
    <property type="match status" value="1"/>
</dbReference>
<dbReference type="SUPFAM" id="SSF57196">
    <property type="entry name" value="EGF/Laminin"/>
    <property type="match status" value="1"/>
</dbReference>
<dbReference type="PROSITE" id="PS50026">
    <property type="entry name" value="EGF_3"/>
    <property type="match status" value="1"/>
</dbReference>
<dbReference type="GO" id="GO:0005509">
    <property type="term" value="F:calcium ion binding"/>
    <property type="evidence" value="ECO:0007669"/>
    <property type="project" value="InterPro"/>
</dbReference>
<keyword evidence="5" id="KW-1133">Transmembrane helix</keyword>
<dbReference type="InterPro" id="IPR000742">
    <property type="entry name" value="EGF"/>
</dbReference>
<proteinExistence type="predicted"/>
<dbReference type="AlphaFoldDB" id="A0AAD9JB68"/>
<dbReference type="PROSITE" id="PS01186">
    <property type="entry name" value="EGF_2"/>
    <property type="match status" value="1"/>
</dbReference>
<feature type="chain" id="PRO_5042066406" description="EGF-like domain-containing protein" evidence="6">
    <location>
        <begin position="21"/>
        <end position="517"/>
    </location>
</feature>
<name>A0AAD9JB68_9ANNE</name>
<dbReference type="PANTHER" id="PTHR22625">
    <property type="entry name" value="PLEXIN"/>
    <property type="match status" value="1"/>
</dbReference>
<dbReference type="GO" id="GO:0005886">
    <property type="term" value="C:plasma membrane"/>
    <property type="evidence" value="ECO:0007669"/>
    <property type="project" value="TreeGrafter"/>
</dbReference>
<gene>
    <name evidence="8" type="ORF">LSH36_435g04043</name>
</gene>
<feature type="signal peptide" evidence="6">
    <location>
        <begin position="1"/>
        <end position="20"/>
    </location>
</feature>
<keyword evidence="1 4" id="KW-0245">EGF-like domain</keyword>
<feature type="disulfide bond" evidence="4">
    <location>
        <begin position="141"/>
        <end position="150"/>
    </location>
</feature>
<dbReference type="CDD" id="cd00102">
    <property type="entry name" value="IPT"/>
    <property type="match status" value="1"/>
</dbReference>
<keyword evidence="2" id="KW-0677">Repeat</keyword>
<dbReference type="EMBL" id="JAODUP010000435">
    <property type="protein sequence ID" value="KAK2149838.1"/>
    <property type="molecule type" value="Genomic_DNA"/>
</dbReference>
<dbReference type="InterPro" id="IPR014756">
    <property type="entry name" value="Ig_E-set"/>
</dbReference>
<evidence type="ECO:0000256" key="5">
    <source>
        <dbReference type="SAM" id="Phobius"/>
    </source>
</evidence>
<accession>A0AAD9JB68</accession>
<keyword evidence="5" id="KW-0472">Membrane</keyword>
<feature type="transmembrane region" description="Helical" evidence="5">
    <location>
        <begin position="429"/>
        <end position="451"/>
    </location>
</feature>
<feature type="domain" description="EGF-like" evidence="7">
    <location>
        <begin position="115"/>
        <end position="151"/>
    </location>
</feature>
<dbReference type="SMART" id="SM00179">
    <property type="entry name" value="EGF_CA"/>
    <property type="match status" value="1"/>
</dbReference>
<dbReference type="SMART" id="SM00181">
    <property type="entry name" value="EGF"/>
    <property type="match status" value="1"/>
</dbReference>
<protein>
    <recommendedName>
        <fullName evidence="7">EGF-like domain-containing protein</fullName>
    </recommendedName>
</protein>
<dbReference type="PANTHER" id="PTHR22625:SF70">
    <property type="entry name" value="PLEXIN A, ISOFORM A"/>
    <property type="match status" value="1"/>
</dbReference>
<keyword evidence="6" id="KW-0732">Signal</keyword>
<evidence type="ECO:0000256" key="6">
    <source>
        <dbReference type="SAM" id="SignalP"/>
    </source>
</evidence>
<dbReference type="GO" id="GO:0030334">
    <property type="term" value="P:regulation of cell migration"/>
    <property type="evidence" value="ECO:0007669"/>
    <property type="project" value="TreeGrafter"/>
</dbReference>
<keyword evidence="5" id="KW-0812">Transmembrane</keyword>
<keyword evidence="3 4" id="KW-1015">Disulfide bond</keyword>
<comment type="caution">
    <text evidence="4">Lacks conserved residue(s) required for the propagation of feature annotation.</text>
</comment>
<dbReference type="Pfam" id="PF00008">
    <property type="entry name" value="EGF"/>
    <property type="match status" value="1"/>
</dbReference>
<organism evidence="8 9">
    <name type="scientific">Paralvinella palmiformis</name>
    <dbReference type="NCBI Taxonomy" id="53620"/>
    <lineage>
        <taxon>Eukaryota</taxon>
        <taxon>Metazoa</taxon>
        <taxon>Spiralia</taxon>
        <taxon>Lophotrochozoa</taxon>
        <taxon>Annelida</taxon>
        <taxon>Polychaeta</taxon>
        <taxon>Sedentaria</taxon>
        <taxon>Canalipalpata</taxon>
        <taxon>Terebellida</taxon>
        <taxon>Terebelliformia</taxon>
        <taxon>Alvinellidae</taxon>
        <taxon>Paralvinella</taxon>
    </lineage>
</organism>
<dbReference type="GO" id="GO:0002116">
    <property type="term" value="C:semaphorin receptor complex"/>
    <property type="evidence" value="ECO:0007669"/>
    <property type="project" value="TreeGrafter"/>
</dbReference>
<dbReference type="GO" id="GO:0017154">
    <property type="term" value="F:semaphorin receptor activity"/>
    <property type="evidence" value="ECO:0007669"/>
    <property type="project" value="InterPro"/>
</dbReference>